<dbReference type="EnsemblPlants" id="Pp3c3_1770V3.3">
    <property type="protein sequence ID" value="Pp3c3_1770V3.3"/>
    <property type="gene ID" value="Pp3c3_1770"/>
</dbReference>
<dbReference type="FunCoup" id="A9RBB5">
    <property type="interactions" value="785"/>
</dbReference>
<dbReference type="InterPro" id="IPR006015">
    <property type="entry name" value="Universal_stress_UspA"/>
</dbReference>
<dbReference type="InterPro" id="IPR014729">
    <property type="entry name" value="Rossmann-like_a/b/a_fold"/>
</dbReference>
<reference evidence="2 4" key="2">
    <citation type="journal article" date="2018" name="Plant J.">
        <title>The Physcomitrella patens chromosome-scale assembly reveals moss genome structure and evolution.</title>
        <authorList>
            <person name="Lang D."/>
            <person name="Ullrich K.K."/>
            <person name="Murat F."/>
            <person name="Fuchs J."/>
            <person name="Jenkins J."/>
            <person name="Haas F.B."/>
            <person name="Piednoel M."/>
            <person name="Gundlach H."/>
            <person name="Van Bel M."/>
            <person name="Meyberg R."/>
            <person name="Vives C."/>
            <person name="Morata J."/>
            <person name="Symeonidi A."/>
            <person name="Hiss M."/>
            <person name="Muchero W."/>
            <person name="Kamisugi Y."/>
            <person name="Saleh O."/>
            <person name="Blanc G."/>
            <person name="Decker E.L."/>
            <person name="van Gessel N."/>
            <person name="Grimwood J."/>
            <person name="Hayes R.D."/>
            <person name="Graham S.W."/>
            <person name="Gunter L.E."/>
            <person name="McDaniel S.F."/>
            <person name="Hoernstein S.N.W."/>
            <person name="Larsson A."/>
            <person name="Li F.W."/>
            <person name="Perroud P.F."/>
            <person name="Phillips J."/>
            <person name="Ranjan P."/>
            <person name="Rokshar D.S."/>
            <person name="Rothfels C.J."/>
            <person name="Schneider L."/>
            <person name="Shu S."/>
            <person name="Stevenson D.W."/>
            <person name="Thummler F."/>
            <person name="Tillich M."/>
            <person name="Villarreal Aguilar J.C."/>
            <person name="Widiez T."/>
            <person name="Wong G.K."/>
            <person name="Wymore A."/>
            <person name="Zhang Y."/>
            <person name="Zimmer A.D."/>
            <person name="Quatrano R.S."/>
            <person name="Mayer K.F.X."/>
            <person name="Goodstein D."/>
            <person name="Casacuberta J.M."/>
            <person name="Vandepoele K."/>
            <person name="Reski R."/>
            <person name="Cuming A.C."/>
            <person name="Tuskan G.A."/>
            <person name="Maumus F."/>
            <person name="Salse J."/>
            <person name="Schmutz J."/>
            <person name="Rensing S.A."/>
        </authorList>
    </citation>
    <scope>NUCLEOTIDE SEQUENCE [LARGE SCALE GENOMIC DNA]</scope>
    <source>
        <strain evidence="3 4">cv. Gransden 2004</strain>
    </source>
</reference>
<dbReference type="RefSeq" id="XP_024369990.1">
    <property type="nucleotide sequence ID" value="XM_024514222.2"/>
</dbReference>
<dbReference type="InterPro" id="IPR006016">
    <property type="entry name" value="UspA"/>
</dbReference>
<gene>
    <name evidence="3" type="primary">LOC112279606</name>
    <name evidence="2" type="ORF">PHYPA_003870</name>
</gene>
<dbReference type="Gramene" id="Pp3c3_1770V3.1">
    <property type="protein sequence ID" value="Pp3c3_1770V3.1"/>
    <property type="gene ID" value="Pp3c3_1770"/>
</dbReference>
<dbReference type="HOGENOM" id="CLU_049301_9_0_1"/>
<evidence type="ECO:0000313" key="3">
    <source>
        <dbReference type="EnsemblPlants" id="Pp3c3_1770V3.1"/>
    </source>
</evidence>
<organism evidence="2">
    <name type="scientific">Physcomitrium patens</name>
    <name type="common">Spreading-leaved earth moss</name>
    <name type="synonym">Physcomitrella patens</name>
    <dbReference type="NCBI Taxonomy" id="3218"/>
    <lineage>
        <taxon>Eukaryota</taxon>
        <taxon>Viridiplantae</taxon>
        <taxon>Streptophyta</taxon>
        <taxon>Embryophyta</taxon>
        <taxon>Bryophyta</taxon>
        <taxon>Bryophytina</taxon>
        <taxon>Bryopsida</taxon>
        <taxon>Funariidae</taxon>
        <taxon>Funariales</taxon>
        <taxon>Funariaceae</taxon>
        <taxon>Physcomitrium</taxon>
    </lineage>
</organism>
<dbReference type="OrthoDB" id="843225at2759"/>
<dbReference type="KEGG" id="ppp:112279606"/>
<dbReference type="PRINTS" id="PR01438">
    <property type="entry name" value="UNVRSLSTRESS"/>
</dbReference>
<name>A9RBB5_PHYPA</name>
<reference evidence="3" key="3">
    <citation type="submission" date="2020-12" db="UniProtKB">
        <authorList>
            <consortium name="EnsemblPlants"/>
        </authorList>
    </citation>
    <scope>IDENTIFICATION</scope>
</reference>
<dbReference type="Proteomes" id="UP000006727">
    <property type="component" value="Chromosome 3"/>
</dbReference>
<dbReference type="OMA" id="VGIAMDY"/>
<dbReference type="Pfam" id="PF00582">
    <property type="entry name" value="Usp"/>
    <property type="match status" value="1"/>
</dbReference>
<reference evidence="2 4" key="1">
    <citation type="journal article" date="2008" name="Science">
        <title>The Physcomitrella genome reveals evolutionary insights into the conquest of land by plants.</title>
        <authorList>
            <person name="Rensing S."/>
            <person name="Lang D."/>
            <person name="Zimmer A."/>
            <person name="Terry A."/>
            <person name="Salamov A."/>
            <person name="Shapiro H."/>
            <person name="Nishiyama T."/>
            <person name="Perroud P.-F."/>
            <person name="Lindquist E."/>
            <person name="Kamisugi Y."/>
            <person name="Tanahashi T."/>
            <person name="Sakakibara K."/>
            <person name="Fujita T."/>
            <person name="Oishi K."/>
            <person name="Shin-I T."/>
            <person name="Kuroki Y."/>
            <person name="Toyoda A."/>
            <person name="Suzuki Y."/>
            <person name="Hashimoto A."/>
            <person name="Yamaguchi K."/>
            <person name="Sugano A."/>
            <person name="Kohara Y."/>
            <person name="Fujiyama A."/>
            <person name="Anterola A."/>
            <person name="Aoki S."/>
            <person name="Ashton N."/>
            <person name="Barbazuk W.B."/>
            <person name="Barker E."/>
            <person name="Bennetzen J."/>
            <person name="Bezanilla M."/>
            <person name="Blankenship R."/>
            <person name="Cho S.H."/>
            <person name="Dutcher S."/>
            <person name="Estelle M."/>
            <person name="Fawcett J.A."/>
            <person name="Gundlach H."/>
            <person name="Hanada K."/>
            <person name="Heyl A."/>
            <person name="Hicks K.A."/>
            <person name="Hugh J."/>
            <person name="Lohr M."/>
            <person name="Mayer K."/>
            <person name="Melkozernov A."/>
            <person name="Murata T."/>
            <person name="Nelson D."/>
            <person name="Pils B."/>
            <person name="Prigge M."/>
            <person name="Reiss B."/>
            <person name="Renner T."/>
            <person name="Rombauts S."/>
            <person name="Rushton P."/>
            <person name="Sanderfoot A."/>
            <person name="Schween G."/>
            <person name="Shiu S.-H."/>
            <person name="Stueber K."/>
            <person name="Theodoulou F.L."/>
            <person name="Tu H."/>
            <person name="Van de Peer Y."/>
            <person name="Verrier P.J."/>
            <person name="Waters E."/>
            <person name="Wood A."/>
            <person name="Yang L."/>
            <person name="Cove D."/>
            <person name="Cuming A."/>
            <person name="Hasebe M."/>
            <person name="Lucas S."/>
            <person name="Mishler D.B."/>
            <person name="Reski R."/>
            <person name="Grigoriev I."/>
            <person name="Quatrano R.S."/>
            <person name="Boore J.L."/>
        </authorList>
    </citation>
    <scope>NUCLEOTIDE SEQUENCE [LARGE SCALE GENOMIC DNA]</scope>
    <source>
        <strain evidence="3 4">cv. Gransden 2004</strain>
    </source>
</reference>
<keyword evidence="4" id="KW-1185">Reference proteome</keyword>
<protein>
    <recommendedName>
        <fullName evidence="1">UspA domain-containing protein</fullName>
    </recommendedName>
</protein>
<accession>A9RBB5</accession>
<dbReference type="PANTHER" id="PTHR46100">
    <property type="entry name" value="IMP2'P"/>
    <property type="match status" value="1"/>
</dbReference>
<sequence length="166" mass="18696">MSRPDRTIGVALDYSASSKYALKWAVDNLLRQHDQLTVLIVHKEFNTEDSQYILFGKYGSQLIPLAEEEEPGTQRRYNLKQDEEVQSYLKEAVTAKKATVVFKVYWGDPKENICKSVNDVPLDFLVMGCRGLSALKRTFMGSVSNYVSNSVPCPVTIVKLPPNMSS</sequence>
<dbReference type="eggNOG" id="ENOG502RXMC">
    <property type="taxonomic scope" value="Eukaryota"/>
</dbReference>
<evidence type="ECO:0000313" key="2">
    <source>
        <dbReference type="EMBL" id="PNR56878.1"/>
    </source>
</evidence>
<dbReference type="STRING" id="3218.A9RBB5"/>
<dbReference type="GeneID" id="112279606"/>
<dbReference type="Gramene" id="Pp3c3_1770V3.3">
    <property type="protein sequence ID" value="Pp3c3_1770V3.3"/>
    <property type="gene ID" value="Pp3c3_1770"/>
</dbReference>
<dbReference type="Gramene" id="Pp3c3_1770V3.4">
    <property type="protein sequence ID" value="Pp3c3_1770V3.4"/>
    <property type="gene ID" value="Pp3c3_1770"/>
</dbReference>
<dbReference type="EnsemblPlants" id="Pp3c3_1770V3.5">
    <property type="protein sequence ID" value="Pp3c3_1770V3.5"/>
    <property type="gene ID" value="Pp3c3_1770"/>
</dbReference>
<dbReference type="EnsemblPlants" id="Pp3c3_1770V3.4">
    <property type="protein sequence ID" value="Pp3c3_1770V3.4"/>
    <property type="gene ID" value="Pp3c3_1770"/>
</dbReference>
<evidence type="ECO:0000313" key="4">
    <source>
        <dbReference type="Proteomes" id="UP000006727"/>
    </source>
</evidence>
<dbReference type="CDD" id="cd23659">
    <property type="entry name" value="USP_At3g01520-like"/>
    <property type="match status" value="1"/>
</dbReference>
<dbReference type="Gene3D" id="3.40.50.620">
    <property type="entry name" value="HUPs"/>
    <property type="match status" value="1"/>
</dbReference>
<dbReference type="EnsemblPlants" id="Pp3c3_1770V3.2">
    <property type="protein sequence ID" value="Pp3c3_1770V3.2"/>
    <property type="gene ID" value="Pp3c3_1770"/>
</dbReference>
<dbReference type="EnsemblPlants" id="Pp3c3_1770V3.1">
    <property type="protein sequence ID" value="Pp3c3_1770V3.1"/>
    <property type="gene ID" value="Pp3c3_1770"/>
</dbReference>
<dbReference type="PaxDb" id="3218-PP1S1_365V6.1"/>
<dbReference type="AlphaFoldDB" id="A9RBB5"/>
<dbReference type="PANTHER" id="PTHR46100:SF4">
    <property type="entry name" value="USPA DOMAIN-CONTAINING PROTEIN"/>
    <property type="match status" value="1"/>
</dbReference>
<dbReference type="EMBL" id="ABEU02000003">
    <property type="protein sequence ID" value="PNR56878.1"/>
    <property type="molecule type" value="Genomic_DNA"/>
</dbReference>
<dbReference type="SUPFAM" id="SSF52402">
    <property type="entry name" value="Adenine nucleotide alpha hydrolases-like"/>
    <property type="match status" value="1"/>
</dbReference>
<dbReference type="Gramene" id="Pp3c3_1770V3.5">
    <property type="protein sequence ID" value="Pp3c3_1770V3.5"/>
    <property type="gene ID" value="Pp3c3_1770"/>
</dbReference>
<evidence type="ECO:0000259" key="1">
    <source>
        <dbReference type="Pfam" id="PF00582"/>
    </source>
</evidence>
<dbReference type="Gramene" id="Pp3c3_1770V3.2">
    <property type="protein sequence ID" value="Pp3c3_1770V3.2"/>
    <property type="gene ID" value="Pp3c3_1770"/>
</dbReference>
<proteinExistence type="predicted"/>
<feature type="domain" description="UspA" evidence="1">
    <location>
        <begin position="6"/>
        <end position="159"/>
    </location>
</feature>